<evidence type="ECO:0000313" key="2">
    <source>
        <dbReference type="Proteomes" id="UP000192775"/>
    </source>
</evidence>
<keyword evidence="2" id="KW-1185">Reference proteome</keyword>
<reference evidence="1 2" key="1">
    <citation type="submission" date="2017-04" db="EMBL/GenBank/DDBJ databases">
        <authorList>
            <person name="Afonso C.L."/>
            <person name="Miller P.J."/>
            <person name="Scott M.A."/>
            <person name="Spackman E."/>
            <person name="Goraichik I."/>
            <person name="Dimitrov K.M."/>
            <person name="Suarez D.L."/>
            <person name="Swayne D.E."/>
        </authorList>
    </citation>
    <scope>NUCLEOTIDE SEQUENCE [LARGE SCALE GENOMIC DNA]</scope>
    <source>
        <strain evidence="2">XA(T)</strain>
    </source>
</reference>
<dbReference type="Pfam" id="PF19516">
    <property type="entry name" value="DUF6049"/>
    <property type="match status" value="1"/>
</dbReference>
<name>A0A1X9LRY5_9MICO</name>
<dbReference type="RefSeq" id="WP_085021215.1">
    <property type="nucleotide sequence ID" value="NZ_BMHD01000001.1"/>
</dbReference>
<proteinExistence type="predicted"/>
<protein>
    <submittedName>
        <fullName evidence="1">Uncharacterized protein</fullName>
    </submittedName>
</protein>
<dbReference type="KEGG" id="cphy:B5808_18975"/>
<organism evidence="1 2">
    <name type="scientific">Cnuibacter physcomitrellae</name>
    <dbReference type="NCBI Taxonomy" id="1619308"/>
    <lineage>
        <taxon>Bacteria</taxon>
        <taxon>Bacillati</taxon>
        <taxon>Actinomycetota</taxon>
        <taxon>Actinomycetes</taxon>
        <taxon>Micrococcales</taxon>
        <taxon>Microbacteriaceae</taxon>
        <taxon>Cnuibacter</taxon>
    </lineage>
</organism>
<dbReference type="EMBL" id="CP020715">
    <property type="protein sequence ID" value="ARJ07078.1"/>
    <property type="molecule type" value="Genomic_DNA"/>
</dbReference>
<dbReference type="Proteomes" id="UP000192775">
    <property type="component" value="Chromosome"/>
</dbReference>
<gene>
    <name evidence="1" type="ORF">B5808_18975</name>
</gene>
<dbReference type="STRING" id="1619308.B5808_18975"/>
<dbReference type="InterPro" id="IPR046112">
    <property type="entry name" value="DUF6049"/>
</dbReference>
<evidence type="ECO:0000313" key="1">
    <source>
        <dbReference type="EMBL" id="ARJ07078.1"/>
    </source>
</evidence>
<dbReference type="AlphaFoldDB" id="A0A1X9LRY5"/>
<sequence>MHEARRSPRVAPAIAAAALVAGAVFATPGAAFADSTPTPTPTPTASPGPLNDGTVSVQMSPSANGVVTPGAAYSVQVQVTNGTASTLAPGAVEVELDRTRLADDAALSSWLAPADGVTATTVPVGSASMPSVPSGATHSVSVTIDPGAFGLTEWGAYGVSAEVTVAGDVEATSRSAVVWNQGGAPTADPVALVAPITVPVTTSALLSSDELKAYTAPDGVLTAQLDAYADRPVALAIDPRIIASIRVLGTRAPESASAWLARLADVSNDTFALQYGDADLSAQAQAGLPSALTPTSFSWALDASDFASGTVPTTDQLLAWNWTSTGVAWPRDGTVVADDFGFYLASGLETPLIGSSQLTDSSGGEFPGSSALIGDSPVLVSDRAASVAARGSVSDTDEITRGQSIAELSAALAVDAQRSASTGDRGTLIVLDRDSTPPASTDRLFSALESVPWAGTTDFSDLVDSVRSTTASATLVDSAEPAERVDQVRSVLGTIPRLDTFSSVLDDPQLIQGRSRAVALSTLANAWADRPAAFATATSDVVNATAKTLESVQIVDGSSITMVSNQSELPITLANDLPYPVSVVLHAVPSNGRLVVGQTDTPVTLEASSRKSVKIPLEAQVANGQVLLRLQLLAPDGTVLSSPPARQVTVSADWETVGTAVAGGLVVVLFGIGITREIIKRRRRHAAQSAEDEAAQSTAHEEVAE</sequence>
<accession>A0A1X9LRY5</accession>